<dbReference type="InterPro" id="IPR036689">
    <property type="entry name" value="ESAT-6-like_sf"/>
</dbReference>
<sequence length="233" mass="24048">MDVIHPGAGTPTPPAPPPPKNSDTSSGSSQTGCGFTLHVQVKKPPGTGAMYDDGAAPTTGKGLAGYTWNQAITAITGGLGDGSYGGVAAGGTWSNPQTMETAHYAILSIRAMLENYVTAVNNARDSILQSWSGPAADAFKATLKSFTDYIDALSTEMNKYNAAGPNNLLHIAHMNEAMSNAAGFIWGNASYGDGHDRNTPVTLSGDLTYDGTMVGAGQQMLIAYDAALTALNE</sequence>
<gene>
    <name evidence="2" type="ORF">KGQ19_31715</name>
</gene>
<dbReference type="SUPFAM" id="SSF140453">
    <property type="entry name" value="EsxAB dimer-like"/>
    <property type="match status" value="1"/>
</dbReference>
<evidence type="ECO:0000313" key="2">
    <source>
        <dbReference type="EMBL" id="MBS2551445.1"/>
    </source>
</evidence>
<dbReference type="EMBL" id="JAAFYZ010000140">
    <property type="protein sequence ID" value="MBS2551445.1"/>
    <property type="molecule type" value="Genomic_DNA"/>
</dbReference>
<dbReference type="RefSeq" id="WP_212015994.1">
    <property type="nucleotide sequence ID" value="NZ_JAAFYZ010000140.1"/>
</dbReference>
<name>A0ABS5KZW3_9ACTN</name>
<evidence type="ECO:0000256" key="1">
    <source>
        <dbReference type="SAM" id="MobiDB-lite"/>
    </source>
</evidence>
<protein>
    <recommendedName>
        <fullName evidence="4">WXG100 family type VII secretion target</fullName>
    </recommendedName>
</protein>
<evidence type="ECO:0008006" key="4">
    <source>
        <dbReference type="Google" id="ProtNLM"/>
    </source>
</evidence>
<organism evidence="2 3">
    <name type="scientific">Catenulispora pinistramenti</name>
    <dbReference type="NCBI Taxonomy" id="2705254"/>
    <lineage>
        <taxon>Bacteria</taxon>
        <taxon>Bacillati</taxon>
        <taxon>Actinomycetota</taxon>
        <taxon>Actinomycetes</taxon>
        <taxon>Catenulisporales</taxon>
        <taxon>Catenulisporaceae</taxon>
        <taxon>Catenulispora</taxon>
    </lineage>
</organism>
<reference evidence="2 3" key="1">
    <citation type="submission" date="2020-02" db="EMBL/GenBank/DDBJ databases">
        <title>Acidophilic actinobacteria isolated from forest soil.</title>
        <authorList>
            <person name="Golinska P."/>
        </authorList>
    </citation>
    <scope>NUCLEOTIDE SEQUENCE [LARGE SCALE GENOMIC DNA]</scope>
    <source>
        <strain evidence="2 3">NL8</strain>
    </source>
</reference>
<comment type="caution">
    <text evidence="2">The sequence shown here is derived from an EMBL/GenBank/DDBJ whole genome shotgun (WGS) entry which is preliminary data.</text>
</comment>
<dbReference type="Proteomes" id="UP000730482">
    <property type="component" value="Unassembled WGS sequence"/>
</dbReference>
<feature type="compositionally biased region" description="Polar residues" evidence="1">
    <location>
        <begin position="21"/>
        <end position="33"/>
    </location>
</feature>
<evidence type="ECO:0000313" key="3">
    <source>
        <dbReference type="Proteomes" id="UP000730482"/>
    </source>
</evidence>
<keyword evidence="3" id="KW-1185">Reference proteome</keyword>
<feature type="compositionally biased region" description="Low complexity" evidence="1">
    <location>
        <begin position="1"/>
        <end position="10"/>
    </location>
</feature>
<feature type="compositionally biased region" description="Pro residues" evidence="1">
    <location>
        <begin position="11"/>
        <end position="20"/>
    </location>
</feature>
<dbReference type="Gene3D" id="1.10.287.1060">
    <property type="entry name" value="ESAT-6-like"/>
    <property type="match status" value="1"/>
</dbReference>
<proteinExistence type="predicted"/>
<accession>A0ABS5KZW3</accession>
<feature type="region of interest" description="Disordered" evidence="1">
    <location>
        <begin position="1"/>
        <end position="33"/>
    </location>
</feature>